<reference evidence="1 2" key="1">
    <citation type="journal article" date="2022" name="Microbiol. Resour. Announc.">
        <title>Complete Genome Sequence of the Hyperthermophilic and Acidophilic Archaeon Saccharolobus caldissimus Strain HS-3T.</title>
        <authorList>
            <person name="Sakai H.D."/>
            <person name="Kurosawa N."/>
        </authorList>
    </citation>
    <scope>NUCLEOTIDE SEQUENCE [LARGE SCALE GENOMIC DNA]</scope>
    <source>
        <strain evidence="1 2">JCM32116</strain>
    </source>
</reference>
<dbReference type="AlphaFoldDB" id="A0AAQ4CNW7"/>
<dbReference type="Proteomes" id="UP001319921">
    <property type="component" value="Chromosome"/>
</dbReference>
<sequence>MFNMGNYIEIPFVTLRGYSIPLLKTEIECPKLGGNLLIYALPDTGSRFSLMNKRTLNECFDNLEERYLDTVIITNLNLHTKRYKLKFHFVELNKDFEIPVAIADFGEIGGMYPSLILGREDFFSRVTICFDKNTKLIIKIDDY</sequence>
<name>A0AAQ4CNW7_9CREN</name>
<accession>A0AAQ4CNW7</accession>
<proteinExistence type="predicted"/>
<protein>
    <submittedName>
        <fullName evidence="1">Uncharacterized protein</fullName>
    </submittedName>
</protein>
<evidence type="ECO:0000313" key="1">
    <source>
        <dbReference type="EMBL" id="BDB97498.1"/>
    </source>
</evidence>
<keyword evidence="2" id="KW-1185">Reference proteome</keyword>
<dbReference type="KEGG" id="scas:SACC_05150"/>
<gene>
    <name evidence="1" type="ORF">SACC_05150</name>
</gene>
<evidence type="ECO:0000313" key="2">
    <source>
        <dbReference type="Proteomes" id="UP001319921"/>
    </source>
</evidence>
<dbReference type="EMBL" id="AP025226">
    <property type="protein sequence ID" value="BDB97498.1"/>
    <property type="molecule type" value="Genomic_DNA"/>
</dbReference>
<organism evidence="1 2">
    <name type="scientific">Saccharolobus caldissimus</name>
    <dbReference type="NCBI Taxonomy" id="1702097"/>
    <lineage>
        <taxon>Archaea</taxon>
        <taxon>Thermoproteota</taxon>
        <taxon>Thermoprotei</taxon>
        <taxon>Sulfolobales</taxon>
        <taxon>Sulfolobaceae</taxon>
        <taxon>Saccharolobus</taxon>
    </lineage>
</organism>